<dbReference type="PANTHER" id="PTHR40661:SF1">
    <property type="entry name" value="HTH CRO_C1-TYPE DOMAIN-CONTAINING PROTEIN"/>
    <property type="match status" value="1"/>
</dbReference>
<dbReference type="SMART" id="SM00530">
    <property type="entry name" value="HTH_XRE"/>
    <property type="match status" value="1"/>
</dbReference>
<keyword evidence="2" id="KW-0238">DNA-binding</keyword>
<dbReference type="InterPro" id="IPR010982">
    <property type="entry name" value="Lambda_DNA-bd_dom_sf"/>
</dbReference>
<name>E4KPR5_9LACT</name>
<dbReference type="OrthoDB" id="2475196at2"/>
<organism evidence="5 6">
    <name type="scientific">Eremococcus coleocola ACS-139-V-Col8</name>
    <dbReference type="NCBI Taxonomy" id="908337"/>
    <lineage>
        <taxon>Bacteria</taxon>
        <taxon>Bacillati</taxon>
        <taxon>Bacillota</taxon>
        <taxon>Bacilli</taxon>
        <taxon>Lactobacillales</taxon>
        <taxon>Aerococcaceae</taxon>
        <taxon>Eremococcus</taxon>
    </lineage>
</organism>
<dbReference type="CDD" id="cd06529">
    <property type="entry name" value="S24_LexA-like"/>
    <property type="match status" value="1"/>
</dbReference>
<evidence type="ECO:0000313" key="5">
    <source>
        <dbReference type="EMBL" id="EFR31363.1"/>
    </source>
</evidence>
<dbReference type="PANTHER" id="PTHR40661">
    <property type="match status" value="1"/>
</dbReference>
<evidence type="ECO:0000313" key="6">
    <source>
        <dbReference type="Proteomes" id="UP000005990"/>
    </source>
</evidence>
<reference evidence="5 6" key="1">
    <citation type="submission" date="2010-10" db="EMBL/GenBank/DDBJ databases">
        <authorList>
            <person name="Durkin A.S."/>
            <person name="Madupu R."/>
            <person name="Torralba M."/>
            <person name="Gillis M."/>
            <person name="Methe B."/>
            <person name="Sutton G."/>
            <person name="Nelson K.E."/>
        </authorList>
    </citation>
    <scope>NUCLEOTIDE SEQUENCE [LARGE SCALE GENOMIC DNA]</scope>
    <source>
        <strain evidence="5 6">ACS-139-V-Col8</strain>
    </source>
</reference>
<dbReference type="STRING" id="908337.HMPREF9257_1554"/>
<dbReference type="Proteomes" id="UP000005990">
    <property type="component" value="Unassembled WGS sequence"/>
</dbReference>
<accession>E4KPR5</accession>
<dbReference type="InterPro" id="IPR036286">
    <property type="entry name" value="LexA/Signal_pep-like_sf"/>
</dbReference>
<keyword evidence="3" id="KW-0804">Transcription</keyword>
<dbReference type="PROSITE" id="PS50943">
    <property type="entry name" value="HTH_CROC1"/>
    <property type="match status" value="1"/>
</dbReference>
<keyword evidence="6" id="KW-1185">Reference proteome</keyword>
<dbReference type="SUPFAM" id="SSF47413">
    <property type="entry name" value="lambda repressor-like DNA-binding domains"/>
    <property type="match status" value="1"/>
</dbReference>
<dbReference type="InterPro" id="IPR039418">
    <property type="entry name" value="LexA-like"/>
</dbReference>
<dbReference type="Pfam" id="PF01381">
    <property type="entry name" value="HTH_3"/>
    <property type="match status" value="1"/>
</dbReference>
<dbReference type="RefSeq" id="WP_006418566.1">
    <property type="nucleotide sequence ID" value="NZ_AENN01000015.1"/>
</dbReference>
<proteinExistence type="predicted"/>
<dbReference type="Gene3D" id="1.10.260.40">
    <property type="entry name" value="lambda repressor-like DNA-binding domains"/>
    <property type="match status" value="1"/>
</dbReference>
<evidence type="ECO:0000256" key="1">
    <source>
        <dbReference type="ARBA" id="ARBA00023015"/>
    </source>
</evidence>
<dbReference type="CDD" id="cd00093">
    <property type="entry name" value="HTH_XRE"/>
    <property type="match status" value="1"/>
</dbReference>
<feature type="domain" description="HTH cro/C1-type" evidence="4">
    <location>
        <begin position="7"/>
        <end position="61"/>
    </location>
</feature>
<dbReference type="SUPFAM" id="SSF51306">
    <property type="entry name" value="LexA/Signal peptidase"/>
    <property type="match status" value="1"/>
</dbReference>
<evidence type="ECO:0000256" key="3">
    <source>
        <dbReference type="ARBA" id="ARBA00023163"/>
    </source>
</evidence>
<dbReference type="InterPro" id="IPR001387">
    <property type="entry name" value="Cro/C1-type_HTH"/>
</dbReference>
<dbReference type="GO" id="GO:0003677">
    <property type="term" value="F:DNA binding"/>
    <property type="evidence" value="ECO:0007669"/>
    <property type="project" value="UniProtKB-KW"/>
</dbReference>
<evidence type="ECO:0000259" key="4">
    <source>
        <dbReference type="PROSITE" id="PS50943"/>
    </source>
</evidence>
<evidence type="ECO:0000256" key="2">
    <source>
        <dbReference type="ARBA" id="ARBA00023125"/>
    </source>
</evidence>
<protein>
    <submittedName>
        <fullName evidence="5">Peptidase S24-like protein</fullName>
    </submittedName>
</protein>
<sequence>MFSGDQLKRRRQERQLSQADLARQLNIARSSYYNWETGKTQPNQANLEHLAKLLLVTPDYFDQDYRLLHPYHQLQSARQDQVVDFTDQLLEEQKRAQAPKIAALFAYKVYEKLSAGTGYGYFEDRSYDTVFHTEKIDHDLASWVYGDSMEPLYLNGSVALIKDTGFDYDGGIYAVDWDGQTYLKRVYREAEGLRLVSLNQKYQDKFAPYSEEPRIIGKLVGNFMPVVN</sequence>
<dbReference type="EMBL" id="AENN01000015">
    <property type="protein sequence ID" value="EFR31363.1"/>
    <property type="molecule type" value="Genomic_DNA"/>
</dbReference>
<gene>
    <name evidence="5" type="ORF">HMPREF9257_1554</name>
</gene>
<dbReference type="eggNOG" id="COG2932">
    <property type="taxonomic scope" value="Bacteria"/>
</dbReference>
<dbReference type="Pfam" id="PF00717">
    <property type="entry name" value="Peptidase_S24"/>
    <property type="match status" value="1"/>
</dbReference>
<dbReference type="AlphaFoldDB" id="E4KPR5"/>
<dbReference type="Gene3D" id="2.10.109.10">
    <property type="entry name" value="Umud Fragment, subunit A"/>
    <property type="match status" value="1"/>
</dbReference>
<dbReference type="InterPro" id="IPR015927">
    <property type="entry name" value="Peptidase_S24_S26A/B/C"/>
</dbReference>
<comment type="caution">
    <text evidence="5">The sequence shown here is derived from an EMBL/GenBank/DDBJ whole genome shotgun (WGS) entry which is preliminary data.</text>
</comment>
<dbReference type="eggNOG" id="COG1396">
    <property type="taxonomic scope" value="Bacteria"/>
</dbReference>
<keyword evidence="1" id="KW-0805">Transcription regulation</keyword>